<feature type="coiled-coil region" evidence="1">
    <location>
        <begin position="160"/>
        <end position="194"/>
    </location>
</feature>
<evidence type="ECO:0000313" key="4">
    <source>
        <dbReference type="Proteomes" id="UP001309876"/>
    </source>
</evidence>
<evidence type="ECO:0000256" key="2">
    <source>
        <dbReference type="SAM" id="MobiDB-lite"/>
    </source>
</evidence>
<keyword evidence="4" id="KW-1185">Reference proteome</keyword>
<accession>A0AAN7T6H6</accession>
<feature type="compositionally biased region" description="Basic and acidic residues" evidence="2">
    <location>
        <begin position="85"/>
        <end position="96"/>
    </location>
</feature>
<reference evidence="3 4" key="1">
    <citation type="submission" date="2023-08" db="EMBL/GenBank/DDBJ databases">
        <title>Black Yeasts Isolated from many extreme environments.</title>
        <authorList>
            <person name="Coleine C."/>
            <person name="Stajich J.E."/>
            <person name="Selbmann L."/>
        </authorList>
    </citation>
    <scope>NUCLEOTIDE SEQUENCE [LARGE SCALE GENOMIC DNA]</scope>
    <source>
        <strain evidence="3 4">CCFEE 5910</strain>
    </source>
</reference>
<proteinExistence type="predicted"/>
<dbReference type="AlphaFoldDB" id="A0AAN7T6H6"/>
<protein>
    <submittedName>
        <fullName evidence="3">Uncharacterized protein</fullName>
    </submittedName>
</protein>
<name>A0AAN7T6H6_9EURO</name>
<keyword evidence="1" id="KW-0175">Coiled coil</keyword>
<feature type="compositionally biased region" description="Polar residues" evidence="2">
    <location>
        <begin position="109"/>
        <end position="124"/>
    </location>
</feature>
<evidence type="ECO:0000256" key="1">
    <source>
        <dbReference type="SAM" id="Coils"/>
    </source>
</evidence>
<organism evidence="3 4">
    <name type="scientific">Lithohypha guttulata</name>
    <dbReference type="NCBI Taxonomy" id="1690604"/>
    <lineage>
        <taxon>Eukaryota</taxon>
        <taxon>Fungi</taxon>
        <taxon>Dikarya</taxon>
        <taxon>Ascomycota</taxon>
        <taxon>Pezizomycotina</taxon>
        <taxon>Eurotiomycetes</taxon>
        <taxon>Chaetothyriomycetidae</taxon>
        <taxon>Chaetothyriales</taxon>
        <taxon>Trichomeriaceae</taxon>
        <taxon>Lithohypha</taxon>
    </lineage>
</organism>
<sequence length="228" mass="25456">MRVSVYEYIASGEQEIVAPQAGRNTDESRGPDANADEDTTQLRAASENGLTTTTAPEQRPTEGGQTTETRPVSASNADNEDEEERQSAHTESEADRSSVLQDDEVSAAANLNVQPVTLGHSSGASDARSSDEEDTSPPPATAGTNEARLRMRGDRYKRQKQVIEVRYSKLQRENAELRRRRAGLENRFKKFRKDVRKDLISAQTALNSLRWHLKRKRRMVDTDSVIEV</sequence>
<evidence type="ECO:0000313" key="3">
    <source>
        <dbReference type="EMBL" id="KAK5091193.1"/>
    </source>
</evidence>
<feature type="compositionally biased region" description="Polar residues" evidence="2">
    <location>
        <begin position="63"/>
        <end position="77"/>
    </location>
</feature>
<dbReference type="EMBL" id="JAVRRJ010000001">
    <property type="protein sequence ID" value="KAK5091193.1"/>
    <property type="molecule type" value="Genomic_DNA"/>
</dbReference>
<dbReference type="Proteomes" id="UP001309876">
    <property type="component" value="Unassembled WGS sequence"/>
</dbReference>
<comment type="caution">
    <text evidence="3">The sequence shown here is derived from an EMBL/GenBank/DDBJ whole genome shotgun (WGS) entry which is preliminary data.</text>
</comment>
<feature type="region of interest" description="Disordered" evidence="2">
    <location>
        <begin position="11"/>
        <end position="154"/>
    </location>
</feature>
<gene>
    <name evidence="3" type="ORF">LTR05_001373</name>
</gene>